<proteinExistence type="predicted"/>
<dbReference type="Proteomes" id="UP001054252">
    <property type="component" value="Unassembled WGS sequence"/>
</dbReference>
<dbReference type="PANTHER" id="PTHR33116">
    <property type="entry name" value="REVERSE TRANSCRIPTASE ZINC-BINDING DOMAIN-CONTAINING PROTEIN-RELATED-RELATED"/>
    <property type="match status" value="1"/>
</dbReference>
<dbReference type="Pfam" id="PF00078">
    <property type="entry name" value="RVT_1"/>
    <property type="match status" value="1"/>
</dbReference>
<feature type="domain" description="Reverse transcriptase" evidence="1">
    <location>
        <begin position="246"/>
        <end position="362"/>
    </location>
</feature>
<dbReference type="InterPro" id="IPR000477">
    <property type="entry name" value="RT_dom"/>
</dbReference>
<evidence type="ECO:0000313" key="2">
    <source>
        <dbReference type="EMBL" id="GKV38048.1"/>
    </source>
</evidence>
<evidence type="ECO:0000259" key="1">
    <source>
        <dbReference type="Pfam" id="PF00078"/>
    </source>
</evidence>
<gene>
    <name evidence="2" type="ORF">SLEP1_g45999</name>
</gene>
<organism evidence="2 3">
    <name type="scientific">Rubroshorea leprosula</name>
    <dbReference type="NCBI Taxonomy" id="152421"/>
    <lineage>
        <taxon>Eukaryota</taxon>
        <taxon>Viridiplantae</taxon>
        <taxon>Streptophyta</taxon>
        <taxon>Embryophyta</taxon>
        <taxon>Tracheophyta</taxon>
        <taxon>Spermatophyta</taxon>
        <taxon>Magnoliopsida</taxon>
        <taxon>eudicotyledons</taxon>
        <taxon>Gunneridae</taxon>
        <taxon>Pentapetalae</taxon>
        <taxon>rosids</taxon>
        <taxon>malvids</taxon>
        <taxon>Malvales</taxon>
        <taxon>Dipterocarpaceae</taxon>
        <taxon>Rubroshorea</taxon>
    </lineage>
</organism>
<dbReference type="AlphaFoldDB" id="A0AAV5LKT9"/>
<evidence type="ECO:0000313" key="3">
    <source>
        <dbReference type="Proteomes" id="UP001054252"/>
    </source>
</evidence>
<name>A0AAV5LKT9_9ROSI</name>
<keyword evidence="3" id="KW-1185">Reference proteome</keyword>
<protein>
    <recommendedName>
        <fullName evidence="1">Reverse transcriptase domain-containing protein</fullName>
    </recommendedName>
</protein>
<sequence>MELVKEVWGSANIQGWVGFQLKEKLKLTKKALKRWSKTLLPVIDAKINKATIEIAQIDKKGEEVQLSEEEIIRRREDFLLLWESMKSKESMLQQKSRKAWLNLGDANTSFFHKCIKGRWRRNEMTSIQIKGTQIVCASRMKEEIASFFEDIFKKEQWDRPKLEGVSFKQISQLENDHLVGAFSEEEIDAAVRECDSSKAPGPDGFNFDFFKNVWELIRVDVIRFLHEFHKNGKLVRELNTSFIVLIPKVDNPQKIKEYRPISLIGVMYKILAKLLANKLKVVLDGSVGEQQMAFIRGRQLMDGVVVANEVIDDIKKKRNETFLFKIDFEKAYDKVSWEFLDYMMQRMGFCVIWRNWIMECLRTNLVSILKVLMDWFQLHLRKSYWMEQRWGAEGVLRAFELVSGLKINFNKSHLIGIHVQEGWLNKMSWVLCCKVGVFPFKYLGIPIGGSSRKKAFWKPLVKLFSKKLSTWKGRYLSFGGRITLINSMLSSLPVFWMSVYLIPKGKWWGRIVMADKGLWKKVIVEKYGRVGEPSFNWLRENMNFGSSWWRDLSRLNDIDKEKKGWLVDGLELKLGEGVDISFWWDKWSGDECLANKYPRLYLLSTGKDYKISQMGGWHNDIWKWSLQWRRSLFSWEEPQELELLKEINEKTIARGRPDQRIWIHSKDGSYTTKSAYQILAAEHRNNQQGLALQKVWNLLIPSKISAFSWQLLQGEENSSHLFVQCKVARDLWTACYKWWGIKTVTDRDCWRFFEQHSSMLGTVGKVSLEKAIGNGGGAVSEGGEGDYVPEAIMVFGILSGSQGMLSEGRKFDTGTVPTHWIWCRHYIACTEISDTDVVLAHTSEVDTIRKGWKLFGFQIVELMS</sequence>
<comment type="caution">
    <text evidence="2">The sequence shown here is derived from an EMBL/GenBank/DDBJ whole genome shotgun (WGS) entry which is preliminary data.</text>
</comment>
<dbReference type="CDD" id="cd01650">
    <property type="entry name" value="RT_nLTR_like"/>
    <property type="match status" value="1"/>
</dbReference>
<accession>A0AAV5LKT9</accession>
<dbReference type="PANTHER" id="PTHR33116:SF78">
    <property type="entry name" value="OS12G0587133 PROTEIN"/>
    <property type="match status" value="1"/>
</dbReference>
<reference evidence="2 3" key="1">
    <citation type="journal article" date="2021" name="Commun. Biol.">
        <title>The genome of Shorea leprosula (Dipterocarpaceae) highlights the ecological relevance of drought in aseasonal tropical rainforests.</title>
        <authorList>
            <person name="Ng K.K.S."/>
            <person name="Kobayashi M.J."/>
            <person name="Fawcett J.A."/>
            <person name="Hatakeyama M."/>
            <person name="Paape T."/>
            <person name="Ng C.H."/>
            <person name="Ang C.C."/>
            <person name="Tnah L.H."/>
            <person name="Lee C.T."/>
            <person name="Nishiyama T."/>
            <person name="Sese J."/>
            <person name="O'Brien M.J."/>
            <person name="Copetti D."/>
            <person name="Mohd Noor M.I."/>
            <person name="Ong R.C."/>
            <person name="Putra M."/>
            <person name="Sireger I.Z."/>
            <person name="Indrioko S."/>
            <person name="Kosugi Y."/>
            <person name="Izuno A."/>
            <person name="Isagi Y."/>
            <person name="Lee S.L."/>
            <person name="Shimizu K.K."/>
        </authorList>
    </citation>
    <scope>NUCLEOTIDE SEQUENCE [LARGE SCALE GENOMIC DNA]</scope>
    <source>
        <strain evidence="2">214</strain>
    </source>
</reference>
<dbReference type="EMBL" id="BPVZ01000126">
    <property type="protein sequence ID" value="GKV38048.1"/>
    <property type="molecule type" value="Genomic_DNA"/>
</dbReference>